<evidence type="ECO:0008006" key="3">
    <source>
        <dbReference type="Google" id="ProtNLM"/>
    </source>
</evidence>
<dbReference type="InParanoid" id="A0LER6"/>
<gene>
    <name evidence="1" type="ordered locus">Sfum_0217</name>
</gene>
<dbReference type="eggNOG" id="COG5340">
    <property type="taxonomic scope" value="Bacteria"/>
</dbReference>
<reference evidence="1 2" key="1">
    <citation type="submission" date="2006-10" db="EMBL/GenBank/DDBJ databases">
        <title>Complete sequence of Syntrophobacter fumaroxidans MPOB.</title>
        <authorList>
            <consortium name="US DOE Joint Genome Institute"/>
            <person name="Copeland A."/>
            <person name="Lucas S."/>
            <person name="Lapidus A."/>
            <person name="Barry K."/>
            <person name="Detter J.C."/>
            <person name="Glavina del Rio T."/>
            <person name="Hammon N."/>
            <person name="Israni S."/>
            <person name="Pitluck S."/>
            <person name="Goltsman E.G."/>
            <person name="Martinez M."/>
            <person name="Schmutz J."/>
            <person name="Larimer F."/>
            <person name="Land M."/>
            <person name="Hauser L."/>
            <person name="Kyrpides N."/>
            <person name="Kim E."/>
            <person name="Boone D.R."/>
            <person name="Brockman F."/>
            <person name="Culley D."/>
            <person name="Ferry J."/>
            <person name="Gunsalus R."/>
            <person name="McInerney M.J."/>
            <person name="Morrison M."/>
            <person name="Plugge C."/>
            <person name="Rohlin L."/>
            <person name="Scholten J."/>
            <person name="Sieber J."/>
            <person name="Stams A.J.M."/>
            <person name="Worm P."/>
            <person name="Henstra A.M."/>
            <person name="Richardson P."/>
        </authorList>
    </citation>
    <scope>NUCLEOTIDE SEQUENCE [LARGE SCALE GENOMIC DNA]</scope>
    <source>
        <strain evidence="2">DSM 10017 / MPOB</strain>
    </source>
</reference>
<dbReference type="AlphaFoldDB" id="A0LER6"/>
<dbReference type="Proteomes" id="UP000001784">
    <property type="component" value="Chromosome"/>
</dbReference>
<accession>A0LER6</accession>
<dbReference type="EMBL" id="CP000478">
    <property type="protein sequence ID" value="ABK15918.1"/>
    <property type="molecule type" value="Genomic_DNA"/>
</dbReference>
<evidence type="ECO:0000313" key="2">
    <source>
        <dbReference type="Proteomes" id="UP000001784"/>
    </source>
</evidence>
<dbReference type="InterPro" id="IPR045738">
    <property type="entry name" value="DUF6088"/>
</dbReference>
<keyword evidence="2" id="KW-1185">Reference proteome</keyword>
<name>A0LER6_SYNFM</name>
<sequence length="198" mass="22086">MDSVDSKIRNRIRRCGKGCVVTPRDFLDLGSRKAVDVALHRLVNEGSLRRLSRGLYDNPRVDPDLGTLSPTIDSVVNALKGRDKIRLQPSGGYAANLLGLSEQVPTKIVFLTDGPKRQVRLGKQLIILKQTTPRTMATAGRVSGLVIQALRQLGQRRVDASVVKRLRDQLSTQDKKQLLRDLRYAPAWIADKMRLIAQ</sequence>
<evidence type="ECO:0000313" key="1">
    <source>
        <dbReference type="EMBL" id="ABK15918.1"/>
    </source>
</evidence>
<dbReference type="RefSeq" id="WP_011697091.1">
    <property type="nucleotide sequence ID" value="NC_008554.1"/>
</dbReference>
<dbReference type="KEGG" id="sfu:Sfum_0217"/>
<dbReference type="HOGENOM" id="CLU_067316_1_0_7"/>
<dbReference type="Pfam" id="PF19570">
    <property type="entry name" value="DUF6088"/>
    <property type="match status" value="1"/>
</dbReference>
<proteinExistence type="predicted"/>
<protein>
    <recommendedName>
        <fullName evidence="3">Transcriptional regulator, AbiEi antitoxin, Type IV TA system</fullName>
    </recommendedName>
</protein>
<organism evidence="1 2">
    <name type="scientific">Syntrophobacter fumaroxidans (strain DSM 10017 / MPOB)</name>
    <dbReference type="NCBI Taxonomy" id="335543"/>
    <lineage>
        <taxon>Bacteria</taxon>
        <taxon>Pseudomonadati</taxon>
        <taxon>Thermodesulfobacteriota</taxon>
        <taxon>Syntrophobacteria</taxon>
        <taxon>Syntrophobacterales</taxon>
        <taxon>Syntrophobacteraceae</taxon>
        <taxon>Syntrophobacter</taxon>
    </lineage>
</organism>